<dbReference type="PANTHER" id="PTHR31994:SF3">
    <property type="entry name" value="LEUCINE-RICH REPEAT-CONTAINING PROTEIN 42"/>
    <property type="match status" value="1"/>
</dbReference>
<feature type="region of interest" description="Disordered" evidence="5">
    <location>
        <begin position="365"/>
        <end position="410"/>
    </location>
</feature>
<dbReference type="InterPro" id="IPR032675">
    <property type="entry name" value="LRR_dom_sf"/>
</dbReference>
<dbReference type="Proteomes" id="UP000327468">
    <property type="component" value="Chromosome 14"/>
</dbReference>
<comment type="caution">
    <text evidence="6">The sequence shown here is derived from an EMBL/GenBank/DDBJ whole genome shotgun (WGS) entry which is preliminary data.</text>
</comment>
<organism evidence="6 7">
    <name type="scientific">Pangasianodon hypophthalmus</name>
    <name type="common">Striped catfish</name>
    <name type="synonym">Helicophagus hypophthalmus</name>
    <dbReference type="NCBI Taxonomy" id="310915"/>
    <lineage>
        <taxon>Eukaryota</taxon>
        <taxon>Metazoa</taxon>
        <taxon>Chordata</taxon>
        <taxon>Craniata</taxon>
        <taxon>Vertebrata</taxon>
        <taxon>Euteleostomi</taxon>
        <taxon>Actinopterygii</taxon>
        <taxon>Neopterygii</taxon>
        <taxon>Teleostei</taxon>
        <taxon>Ostariophysi</taxon>
        <taxon>Siluriformes</taxon>
        <taxon>Pangasiidae</taxon>
        <taxon>Pangasianodon</taxon>
    </lineage>
</organism>
<dbReference type="PROSITE" id="PS51450">
    <property type="entry name" value="LRR"/>
    <property type="match status" value="1"/>
</dbReference>
<dbReference type="InterPro" id="IPR001611">
    <property type="entry name" value="Leu-rich_rpt"/>
</dbReference>
<sequence length="425" mass="48616">MYSSRLNAPEYDYGSVYVREKGELRFVNPTGNVPQYSRPKSSYKLFDKDFSVRLCIDSFPPAKCRKRNDHFVFTYNHEGSLRYTAKSLLNISLLFIADNIEHVDSLIGFPEQMADKLFTAAEAKQKFVEPSTSARGLQVFSEAYGELVLKSLCLRDRSLLLSERMEEIRIFHCLETLDLHGCRLGDSHDFFSHLTSEACSRLVKLFLGANCLSDKGLQRLTAPIRVMKRGLENLQHLDLSSNPLTEKGLGYLTCFQKLRELNISDTNAKVDTLLKSFFRNKMSMVFSASPLQTFTHSECKTEGWAEEVINQWETKAAELPKKNPKPRTNALQFYGREKFVRESLRSACNDSQREDKTSVIHFHKLDRHTPSQHSTDTHTRLNTPSGKKRKFSTEEEEHMNTHSASKRSASVCPLSAEDLDLLNSY</sequence>
<dbReference type="PANTHER" id="PTHR31994">
    <property type="entry name" value="LEUCINE-RICH REPEAT-CONTAINING PROTEIN 42"/>
    <property type="match status" value="1"/>
</dbReference>
<evidence type="ECO:0000313" key="7">
    <source>
        <dbReference type="Proteomes" id="UP000327468"/>
    </source>
</evidence>
<evidence type="ECO:0000256" key="2">
    <source>
        <dbReference type="ARBA" id="ARBA00014198"/>
    </source>
</evidence>
<accession>A0A5N5M835</accession>
<proteinExistence type="inferred from homology"/>
<keyword evidence="7" id="KW-1185">Reference proteome</keyword>
<dbReference type="Gene3D" id="3.80.10.10">
    <property type="entry name" value="Ribonuclease Inhibitor"/>
    <property type="match status" value="1"/>
</dbReference>
<comment type="similarity">
    <text evidence="1">Belongs to the LRRC42 family.</text>
</comment>
<evidence type="ECO:0000256" key="3">
    <source>
        <dbReference type="ARBA" id="ARBA00022614"/>
    </source>
</evidence>
<dbReference type="SUPFAM" id="SSF52047">
    <property type="entry name" value="RNI-like"/>
    <property type="match status" value="1"/>
</dbReference>
<dbReference type="Pfam" id="PF13516">
    <property type="entry name" value="LRR_6"/>
    <property type="match status" value="1"/>
</dbReference>
<name>A0A5N5M835_PANHP</name>
<dbReference type="AlphaFoldDB" id="A0A5N5M835"/>
<evidence type="ECO:0000256" key="1">
    <source>
        <dbReference type="ARBA" id="ARBA00009297"/>
    </source>
</evidence>
<dbReference type="EMBL" id="VFJC01000015">
    <property type="protein sequence ID" value="KAB5550701.1"/>
    <property type="molecule type" value="Genomic_DNA"/>
</dbReference>
<evidence type="ECO:0000313" key="6">
    <source>
        <dbReference type="EMBL" id="KAB5550701.1"/>
    </source>
</evidence>
<dbReference type="Pfam" id="PF00560">
    <property type="entry name" value="LRR_1"/>
    <property type="match status" value="1"/>
</dbReference>
<evidence type="ECO:0000256" key="4">
    <source>
        <dbReference type="ARBA" id="ARBA00022737"/>
    </source>
</evidence>
<gene>
    <name evidence="6" type="ORF">PHYPO_G00056940</name>
</gene>
<keyword evidence="3" id="KW-0433">Leucine-rich repeat</keyword>
<keyword evidence="4" id="KW-0677">Repeat</keyword>
<dbReference type="InterPro" id="IPR039631">
    <property type="entry name" value="LRRC42"/>
</dbReference>
<protein>
    <recommendedName>
        <fullName evidence="2">Leucine-rich repeat-containing protein 42</fullName>
    </recommendedName>
</protein>
<reference evidence="6 7" key="1">
    <citation type="submission" date="2019-06" db="EMBL/GenBank/DDBJ databases">
        <title>A chromosome-scale genome assembly of the striped catfish, Pangasianodon hypophthalmus.</title>
        <authorList>
            <person name="Wen M."/>
            <person name="Zahm M."/>
            <person name="Roques C."/>
            <person name="Cabau C."/>
            <person name="Klopp C."/>
            <person name="Donnadieu C."/>
            <person name="Jouanno E."/>
            <person name="Avarre J.-C."/>
            <person name="Campet M."/>
            <person name="Ha T.T.T."/>
            <person name="Dugue R."/>
            <person name="Lampietro C."/>
            <person name="Louis A."/>
            <person name="Herpin A."/>
            <person name="Echchiki A."/>
            <person name="Berthelot C."/>
            <person name="Parey E."/>
            <person name="Roest-Crollius H."/>
            <person name="Braasch I."/>
            <person name="Postlethwait J."/>
            <person name="Bobe J."/>
            <person name="Montfort J."/>
            <person name="Bouchez O."/>
            <person name="Begum T."/>
            <person name="Schartl M."/>
            <person name="Guiguen Y."/>
        </authorList>
    </citation>
    <scope>NUCLEOTIDE SEQUENCE [LARGE SCALE GENOMIC DNA]</scope>
    <source>
        <strain evidence="6 7">Indonesia</strain>
        <tissue evidence="6">Blood</tissue>
    </source>
</reference>
<evidence type="ECO:0000256" key="5">
    <source>
        <dbReference type="SAM" id="MobiDB-lite"/>
    </source>
</evidence>